<dbReference type="Gene3D" id="2.60.130.10">
    <property type="entry name" value="Aromatic compound dioxygenase"/>
    <property type="match status" value="1"/>
</dbReference>
<keyword evidence="4" id="KW-1133">Transmembrane helix</keyword>
<dbReference type="RefSeq" id="WP_084417330.1">
    <property type="nucleotide sequence ID" value="NZ_CP042912.1"/>
</dbReference>
<keyword evidence="7" id="KW-1185">Reference proteome</keyword>
<protein>
    <submittedName>
        <fullName evidence="6">Protocatechuate 3,4-dioxygenase beta chain</fullName>
        <ecNumber evidence="6">1.13.11.3</ecNumber>
    </submittedName>
</protein>
<evidence type="ECO:0000256" key="3">
    <source>
        <dbReference type="ARBA" id="ARBA00023002"/>
    </source>
</evidence>
<evidence type="ECO:0000256" key="4">
    <source>
        <dbReference type="SAM" id="Phobius"/>
    </source>
</evidence>
<dbReference type="Pfam" id="PF00775">
    <property type="entry name" value="Dioxygenase_C"/>
    <property type="match status" value="1"/>
</dbReference>
<dbReference type="SUPFAM" id="SSF49482">
    <property type="entry name" value="Aromatic compound dioxygenase"/>
    <property type="match status" value="1"/>
</dbReference>
<comment type="similarity">
    <text evidence="1">Belongs to the intradiol ring-cleavage dioxygenase family.</text>
</comment>
<dbReference type="InterPro" id="IPR000627">
    <property type="entry name" value="Intradiol_dOase_C"/>
</dbReference>
<dbReference type="InterPro" id="IPR015889">
    <property type="entry name" value="Intradiol_dOase_core"/>
</dbReference>
<gene>
    <name evidence="6" type="primary">pcaH</name>
    <name evidence="6" type="ORF">MFFC18_51250</name>
</gene>
<organism evidence="6 7">
    <name type="scientific">Mariniblastus fucicola</name>
    <dbReference type="NCBI Taxonomy" id="980251"/>
    <lineage>
        <taxon>Bacteria</taxon>
        <taxon>Pseudomonadati</taxon>
        <taxon>Planctomycetota</taxon>
        <taxon>Planctomycetia</taxon>
        <taxon>Pirellulales</taxon>
        <taxon>Pirellulaceae</taxon>
        <taxon>Mariniblastus</taxon>
    </lineage>
</organism>
<dbReference type="InterPro" id="IPR006311">
    <property type="entry name" value="TAT_signal"/>
</dbReference>
<dbReference type="PANTHER" id="PTHR33711:SF9">
    <property type="entry name" value="PROTOCATECHUATE 3,4-DIOXYGENASE ALPHA CHAIN"/>
    <property type="match status" value="1"/>
</dbReference>
<dbReference type="InterPro" id="IPR050770">
    <property type="entry name" value="Intradiol_RC_Dioxygenase"/>
</dbReference>
<dbReference type="GO" id="GO:0018578">
    <property type="term" value="F:protocatechuate 3,4-dioxygenase activity"/>
    <property type="evidence" value="ECO:0007669"/>
    <property type="project" value="UniProtKB-EC"/>
</dbReference>
<dbReference type="EC" id="1.13.11.3" evidence="6"/>
<evidence type="ECO:0000259" key="5">
    <source>
        <dbReference type="PROSITE" id="PS00083"/>
    </source>
</evidence>
<feature type="domain" description="Intradiol ring-cleavage dioxygenases" evidence="5">
    <location>
        <begin position="95"/>
        <end position="123"/>
    </location>
</feature>
<reference evidence="6 7" key="1">
    <citation type="submission" date="2019-08" db="EMBL/GenBank/DDBJ databases">
        <title>Deep-cultivation of Planctomycetes and their phenomic and genomic characterization uncovers novel biology.</title>
        <authorList>
            <person name="Wiegand S."/>
            <person name="Jogler M."/>
            <person name="Boedeker C."/>
            <person name="Pinto D."/>
            <person name="Vollmers J."/>
            <person name="Rivas-Marin E."/>
            <person name="Kohn T."/>
            <person name="Peeters S.H."/>
            <person name="Heuer A."/>
            <person name="Rast P."/>
            <person name="Oberbeckmann S."/>
            <person name="Bunk B."/>
            <person name="Jeske O."/>
            <person name="Meyerdierks A."/>
            <person name="Storesund J.E."/>
            <person name="Kallscheuer N."/>
            <person name="Luecker S."/>
            <person name="Lage O.M."/>
            <person name="Pohl T."/>
            <person name="Merkel B.J."/>
            <person name="Hornburger P."/>
            <person name="Mueller R.-W."/>
            <person name="Bruemmer F."/>
            <person name="Labrenz M."/>
            <person name="Spormann A.M."/>
            <person name="Op den Camp H."/>
            <person name="Overmann J."/>
            <person name="Amann R."/>
            <person name="Jetten M.S.M."/>
            <person name="Mascher T."/>
            <person name="Medema M.H."/>
            <person name="Devos D.P."/>
            <person name="Kaster A.-K."/>
            <person name="Ovreas L."/>
            <person name="Rohde M."/>
            <person name="Galperin M.Y."/>
            <person name="Jogler C."/>
        </authorList>
    </citation>
    <scope>NUCLEOTIDE SEQUENCE [LARGE SCALE GENOMIC DNA]</scope>
    <source>
        <strain evidence="6 7">FC18</strain>
    </source>
</reference>
<dbReference type="STRING" id="980251.GCA_001642875_03838"/>
<dbReference type="PROSITE" id="PS51318">
    <property type="entry name" value="TAT"/>
    <property type="match status" value="1"/>
</dbReference>
<dbReference type="InterPro" id="IPR039387">
    <property type="entry name" value="3_4-PCD"/>
</dbReference>
<evidence type="ECO:0000256" key="2">
    <source>
        <dbReference type="ARBA" id="ARBA00022964"/>
    </source>
</evidence>
<keyword evidence="4" id="KW-0812">Transmembrane</keyword>
<sequence>MANSGPTQDFELYLPRRKFLTLAAIGVGAGVGGAVWASNFANAMTTPGRFAEELLKTPQMTEGPFYPDKLPLDTDNDLLVINDAITPAVGKITHLSGRVLTTAGSPISNAFVEIWQVDNTGAYLHKDSNGAKDRDTNFQGYGRFLTNRKGEYYFRTIKPVPYPGRVPHIHFAVSINGHRVLTTQMLTRGHDKNEQDGLFRRIRDEKSRLAITAEYKPVAESKFGELSAEFDLVLGVTPDENAQFPIQGGVSKPSRR</sequence>
<keyword evidence="3 6" id="KW-0560">Oxidoreductase</keyword>
<name>A0A5B9PRR1_9BACT</name>
<dbReference type="KEGG" id="mff:MFFC18_51250"/>
<dbReference type="GO" id="GO:0008199">
    <property type="term" value="F:ferric iron binding"/>
    <property type="evidence" value="ECO:0007669"/>
    <property type="project" value="InterPro"/>
</dbReference>
<dbReference type="PROSITE" id="PS00083">
    <property type="entry name" value="INTRADIOL_DIOXYGENAS"/>
    <property type="match status" value="1"/>
</dbReference>
<proteinExistence type="inferred from homology"/>
<keyword evidence="2 6" id="KW-0223">Dioxygenase</keyword>
<dbReference type="EMBL" id="CP042912">
    <property type="protein sequence ID" value="QEG25201.1"/>
    <property type="molecule type" value="Genomic_DNA"/>
</dbReference>
<dbReference type="Proteomes" id="UP000322214">
    <property type="component" value="Chromosome"/>
</dbReference>
<evidence type="ECO:0000313" key="6">
    <source>
        <dbReference type="EMBL" id="QEG25201.1"/>
    </source>
</evidence>
<dbReference type="AlphaFoldDB" id="A0A5B9PRR1"/>
<evidence type="ECO:0000256" key="1">
    <source>
        <dbReference type="ARBA" id="ARBA00007825"/>
    </source>
</evidence>
<dbReference type="CDD" id="cd03459">
    <property type="entry name" value="3_4-PCD"/>
    <property type="match status" value="1"/>
</dbReference>
<keyword evidence="4" id="KW-0472">Membrane</keyword>
<dbReference type="PANTHER" id="PTHR33711">
    <property type="entry name" value="DIOXYGENASE, PUTATIVE (AFU_ORTHOLOGUE AFUA_2G02910)-RELATED"/>
    <property type="match status" value="1"/>
</dbReference>
<evidence type="ECO:0000313" key="7">
    <source>
        <dbReference type="Proteomes" id="UP000322214"/>
    </source>
</evidence>
<accession>A0A5B9PRR1</accession>
<feature type="transmembrane region" description="Helical" evidence="4">
    <location>
        <begin position="19"/>
        <end position="37"/>
    </location>
</feature>